<evidence type="ECO:0000313" key="5">
    <source>
        <dbReference type="Proteomes" id="UP000247702"/>
    </source>
</evidence>
<evidence type="ECO:0000313" key="3">
    <source>
        <dbReference type="EMBL" id="GBC03014.1"/>
    </source>
</evidence>
<dbReference type="CDD" id="cd18186">
    <property type="entry name" value="BTB_POZ_ZBTB_KLHL-like"/>
    <property type="match status" value="1"/>
</dbReference>
<organism evidence="3 5">
    <name type="scientific">Rhizophagus clarus</name>
    <dbReference type="NCBI Taxonomy" id="94130"/>
    <lineage>
        <taxon>Eukaryota</taxon>
        <taxon>Fungi</taxon>
        <taxon>Fungi incertae sedis</taxon>
        <taxon>Mucoromycota</taxon>
        <taxon>Glomeromycotina</taxon>
        <taxon>Glomeromycetes</taxon>
        <taxon>Glomerales</taxon>
        <taxon>Glomeraceae</taxon>
        <taxon>Rhizophagus</taxon>
    </lineage>
</organism>
<dbReference type="Pfam" id="PF00651">
    <property type="entry name" value="BTB"/>
    <property type="match status" value="1"/>
</dbReference>
<dbReference type="InterPro" id="IPR000210">
    <property type="entry name" value="BTB/POZ_dom"/>
</dbReference>
<dbReference type="Proteomes" id="UP000615446">
    <property type="component" value="Unassembled WGS sequence"/>
</dbReference>
<dbReference type="InterPro" id="IPR006571">
    <property type="entry name" value="TLDc_dom"/>
</dbReference>
<reference evidence="3 5" key="1">
    <citation type="submission" date="2017-11" db="EMBL/GenBank/DDBJ databases">
        <title>The genome of Rhizophagus clarus HR1 reveals common genetic basis of auxotrophy among arbuscular mycorrhizal fungi.</title>
        <authorList>
            <person name="Kobayashi Y."/>
        </authorList>
    </citation>
    <scope>NUCLEOTIDE SEQUENCE [LARGE SCALE GENOMIC DNA]</scope>
    <source>
        <strain evidence="3 5">HR1</strain>
    </source>
</reference>
<dbReference type="PANTHER" id="PTHR24410:SF23">
    <property type="entry name" value="BTB DOMAIN-CONTAINING PROTEIN-RELATED"/>
    <property type="match status" value="1"/>
</dbReference>
<dbReference type="PROSITE" id="PS50097">
    <property type="entry name" value="BTB"/>
    <property type="match status" value="1"/>
</dbReference>
<dbReference type="SMART" id="SM00584">
    <property type="entry name" value="TLDc"/>
    <property type="match status" value="1"/>
</dbReference>
<gene>
    <name evidence="4" type="ORF">RCL2_001202300</name>
    <name evidence="3" type="ORF">RclHR1_04930011</name>
</gene>
<accession>A0A2Z6RL14</accession>
<comment type="caution">
    <text evidence="3">The sequence shown here is derived from an EMBL/GenBank/DDBJ whole genome shotgun (WGS) entry which is preliminary data.</text>
</comment>
<sequence length="463" mass="54471">MSHEYYQEVVNDLEKLLSTEIGYDVIIYAGENEDAKELHVHSPILCTRSQYFNAAFSNNWAEKKDGKFIFKKPNISPQLFKIILRFFYCGKIDLTKLQGLEALELLIAVDELNIQTLIPCIRKYLNEHKDEFIYQNPIEIFEIVYQYELFTDLWIYYLEIVCEKPSIIFDSDNFVTLKEPLLELLLKRDDLNLEEIIIWDRLVKWGLAQNSLIQQDVKKWDKEPINIMERTLHRFIPLVRFYYMSQEDLHDKVFPLKTLLQKDLYDNLLTSNTSIDLLPPRQSKGIYDSIIIDRKHFTIFASWVDKKPDLFYDSKNIPYKFNLLYRRSRDGNTSKAFHEKCDNIESTIVVAKLTNSEQIVGGYNPLFWDKSEEFKSTKDSFIFSFTNKNNYQSSKLGYPDEYEFLSSIYCNGNYGPTFGGGHDLFCQADGTWASNRSYSYPRIFPPPVTFAVEDYEVFQVTGK</sequence>
<dbReference type="OrthoDB" id="2372700at2759"/>
<dbReference type="EMBL" id="BLAL01000087">
    <property type="protein sequence ID" value="GES84936.1"/>
    <property type="molecule type" value="Genomic_DNA"/>
</dbReference>
<dbReference type="InterPro" id="IPR011333">
    <property type="entry name" value="SKP1/BTB/POZ_sf"/>
</dbReference>
<feature type="domain" description="TLDc" evidence="2">
    <location>
        <begin position="290"/>
        <end position="461"/>
    </location>
</feature>
<dbReference type="InterPro" id="IPR051481">
    <property type="entry name" value="BTB-POZ/Galectin-3-binding"/>
</dbReference>
<dbReference type="EMBL" id="BEXD01003863">
    <property type="protein sequence ID" value="GBC03014.1"/>
    <property type="molecule type" value="Genomic_DNA"/>
</dbReference>
<name>A0A2Z6RL14_9GLOM</name>
<keyword evidence="5" id="KW-1185">Reference proteome</keyword>
<evidence type="ECO:0000259" key="2">
    <source>
        <dbReference type="PROSITE" id="PS51886"/>
    </source>
</evidence>
<evidence type="ECO:0000313" key="4">
    <source>
        <dbReference type="EMBL" id="GES84936.1"/>
    </source>
</evidence>
<dbReference type="Gene3D" id="3.30.710.10">
    <property type="entry name" value="Potassium Channel Kv1.1, Chain A"/>
    <property type="match status" value="1"/>
</dbReference>
<protein>
    <submittedName>
        <fullName evidence="4">BTB/POZ domain-containing protein</fullName>
    </submittedName>
</protein>
<dbReference type="SMART" id="SM00225">
    <property type="entry name" value="BTB"/>
    <property type="match status" value="1"/>
</dbReference>
<dbReference type="AlphaFoldDB" id="A0A2Z6RL14"/>
<dbReference type="Pfam" id="PF07534">
    <property type="entry name" value="TLD"/>
    <property type="match status" value="1"/>
</dbReference>
<proteinExistence type="predicted"/>
<dbReference type="PANTHER" id="PTHR24410">
    <property type="entry name" value="HL07962P-RELATED"/>
    <property type="match status" value="1"/>
</dbReference>
<feature type="domain" description="BTB" evidence="1">
    <location>
        <begin position="23"/>
        <end position="96"/>
    </location>
</feature>
<dbReference type="Proteomes" id="UP000247702">
    <property type="component" value="Unassembled WGS sequence"/>
</dbReference>
<reference evidence="4" key="2">
    <citation type="submission" date="2019-10" db="EMBL/GenBank/DDBJ databases">
        <title>Conservation and host-specific expression of non-tandemly repeated heterogenous ribosome RNA gene in arbuscular mycorrhizal fungi.</title>
        <authorList>
            <person name="Maeda T."/>
            <person name="Kobayashi Y."/>
            <person name="Nakagawa T."/>
            <person name="Ezawa T."/>
            <person name="Yamaguchi K."/>
            <person name="Bino T."/>
            <person name="Nishimoto Y."/>
            <person name="Shigenobu S."/>
            <person name="Kawaguchi M."/>
        </authorList>
    </citation>
    <scope>NUCLEOTIDE SEQUENCE</scope>
    <source>
        <strain evidence="4">HR1</strain>
    </source>
</reference>
<dbReference type="SUPFAM" id="SSF54695">
    <property type="entry name" value="POZ domain"/>
    <property type="match status" value="1"/>
</dbReference>
<evidence type="ECO:0000259" key="1">
    <source>
        <dbReference type="PROSITE" id="PS50097"/>
    </source>
</evidence>
<dbReference type="Gene3D" id="1.25.40.420">
    <property type="match status" value="1"/>
</dbReference>
<dbReference type="PROSITE" id="PS51886">
    <property type="entry name" value="TLDC"/>
    <property type="match status" value="1"/>
</dbReference>